<dbReference type="InterPro" id="IPR043502">
    <property type="entry name" value="DNA/RNA_pol_sf"/>
</dbReference>
<sequence>MSNASITKTTPEWNTINWGKVQRKVFKLQKRIFQAVRSGNKVKAKKLSSLLLKSHYAKLLAIRKVTQDNQGKKTAGVDGKKALRPNQRLKLAKELTLKGYKAKALRRVWIPNHRRVEKRGLGIPTMKDRVMQALVKSALEPYWEAQFEGTSYGFPPGRSAHDAIARIYTVITQKAKYVLDADIAKCFDKINHDYLLSKVDCPHSIKKTIKQWLECGVMDNGIFEETESGTPQGGVISPLLANIALHGMIKDTQNNFPRTKRREDGSRIEDYKPKIIRYADADRSSP</sequence>
<dbReference type="Proteomes" id="UP000003477">
    <property type="component" value="Unassembled WGS sequence"/>
</dbReference>
<keyword evidence="2" id="KW-0695">RNA-directed DNA polymerase</keyword>
<dbReference type="PATRIC" id="fig|423471.3.peg.326"/>
<evidence type="ECO:0000313" key="3">
    <source>
        <dbReference type="Proteomes" id="UP000003477"/>
    </source>
</evidence>
<proteinExistence type="predicted"/>
<dbReference type="AlphaFoldDB" id="G5IYK7"/>
<dbReference type="PANTHER" id="PTHR34047:SF10">
    <property type="entry name" value="GROUP II INTRON-ASSOCIATED OPEN READING FRAME"/>
    <property type="match status" value="1"/>
</dbReference>
<evidence type="ECO:0000313" key="2">
    <source>
        <dbReference type="EMBL" id="EHJ14980.1"/>
    </source>
</evidence>
<protein>
    <submittedName>
        <fullName evidence="2">Reverse transcriptase-like protein</fullName>
    </submittedName>
</protein>
<name>G5IYK7_CROWT</name>
<organism evidence="2 3">
    <name type="scientific">Crocosphaera watsonii WH 0003</name>
    <dbReference type="NCBI Taxonomy" id="423471"/>
    <lineage>
        <taxon>Bacteria</taxon>
        <taxon>Bacillati</taxon>
        <taxon>Cyanobacteriota</taxon>
        <taxon>Cyanophyceae</taxon>
        <taxon>Oscillatoriophycideae</taxon>
        <taxon>Chroococcales</taxon>
        <taxon>Aphanothecaceae</taxon>
        <taxon>Crocosphaera</taxon>
    </lineage>
</organism>
<dbReference type="EMBL" id="AESD01000062">
    <property type="protein sequence ID" value="EHJ14980.1"/>
    <property type="molecule type" value="Genomic_DNA"/>
</dbReference>
<accession>G5IYK7</accession>
<feature type="domain" description="Reverse transcriptase" evidence="1">
    <location>
        <begin position="72"/>
        <end position="286"/>
    </location>
</feature>
<dbReference type="Pfam" id="PF00078">
    <property type="entry name" value="RVT_1"/>
    <property type="match status" value="1"/>
</dbReference>
<dbReference type="Pfam" id="PF13655">
    <property type="entry name" value="RVT_N"/>
    <property type="match status" value="1"/>
</dbReference>
<dbReference type="SUPFAM" id="SSF56672">
    <property type="entry name" value="DNA/RNA polymerases"/>
    <property type="match status" value="1"/>
</dbReference>
<dbReference type="GO" id="GO:0003964">
    <property type="term" value="F:RNA-directed DNA polymerase activity"/>
    <property type="evidence" value="ECO:0007669"/>
    <property type="project" value="UniProtKB-KW"/>
</dbReference>
<dbReference type="InterPro" id="IPR025960">
    <property type="entry name" value="RVT_N"/>
</dbReference>
<dbReference type="PROSITE" id="PS50878">
    <property type="entry name" value="RT_POL"/>
    <property type="match status" value="1"/>
</dbReference>
<keyword evidence="2" id="KW-0548">Nucleotidyltransferase</keyword>
<comment type="caution">
    <text evidence="2">The sequence shown here is derived from an EMBL/GenBank/DDBJ whole genome shotgun (WGS) entry which is preliminary data.</text>
</comment>
<gene>
    <name evidence="2" type="ORF">CWATWH0003_0356</name>
</gene>
<dbReference type="PANTHER" id="PTHR34047">
    <property type="entry name" value="NUCLEAR INTRON MATURASE 1, MITOCHONDRIAL-RELATED"/>
    <property type="match status" value="1"/>
</dbReference>
<evidence type="ECO:0000259" key="1">
    <source>
        <dbReference type="PROSITE" id="PS50878"/>
    </source>
</evidence>
<dbReference type="InterPro" id="IPR000477">
    <property type="entry name" value="RT_dom"/>
</dbReference>
<dbReference type="CDD" id="cd01651">
    <property type="entry name" value="RT_G2_intron"/>
    <property type="match status" value="1"/>
</dbReference>
<dbReference type="InterPro" id="IPR051083">
    <property type="entry name" value="GrpII_Intron_Splice-Mob/Def"/>
</dbReference>
<reference evidence="2 3" key="1">
    <citation type="journal article" date="2011" name="Front. Microbiol.">
        <title>Two Strains of Crocosphaera watsonii with Highly Conserved Genomes are Distinguished by Strain-Specific Features.</title>
        <authorList>
            <person name="Bench S.R."/>
            <person name="Ilikchyan I.N."/>
            <person name="Tripp H.J."/>
            <person name="Zehr J.P."/>
        </authorList>
    </citation>
    <scope>NUCLEOTIDE SEQUENCE [LARGE SCALE GENOMIC DNA]</scope>
    <source>
        <strain evidence="2 3">WH 0003</strain>
    </source>
</reference>
<keyword evidence="2" id="KW-0808">Transferase</keyword>